<dbReference type="Proteomes" id="UP000273443">
    <property type="component" value="Chromosome"/>
</dbReference>
<evidence type="ECO:0000313" key="19">
    <source>
        <dbReference type="Proteomes" id="UP000273194"/>
    </source>
</evidence>
<dbReference type="KEGG" id="ssol:SULB_0496"/>
<evidence type="ECO:0000313" key="16">
    <source>
        <dbReference type="Proteomes" id="UP000076770"/>
    </source>
</evidence>
<reference evidence="17 18" key="4">
    <citation type="journal article" date="2018" name="Proc. Natl. Acad. Sci. U.S.A.">
        <title>Nonmutational mechanism of inheritance in the Archaeon Sulfolobus solfataricus.</title>
        <authorList>
            <person name="Payne S."/>
            <person name="McCarthy S."/>
            <person name="Johnson T."/>
            <person name="North E."/>
            <person name="Blum P."/>
        </authorList>
    </citation>
    <scope>NUCLEOTIDE SEQUENCE [LARGE SCALE GENOMIC DNA]</scope>
    <source>
        <strain evidence="5 17">SARC-H</strain>
        <strain evidence="6 21">SARC-I</strain>
        <strain evidence="8 22">SARC-N</strain>
        <strain evidence="9 23">SARC-O</strain>
        <strain evidence="10 18">SUL120</strain>
        <strain evidence="4 19">SULG</strain>
        <strain evidence="7 20">SULM</strain>
    </source>
</reference>
<evidence type="ECO:0000313" key="1">
    <source>
        <dbReference type="EMBL" id="AKA72898.1"/>
    </source>
</evidence>
<dbReference type="Proteomes" id="UP000033085">
    <property type="component" value="Chromosome"/>
</dbReference>
<dbReference type="EMBL" id="CP033241">
    <property type="protein sequence ID" value="AZF83092.1"/>
    <property type="molecule type" value="Genomic_DNA"/>
</dbReference>
<evidence type="ECO:0000313" key="13">
    <source>
        <dbReference type="Proteomes" id="UP000033057"/>
    </source>
</evidence>
<evidence type="ECO:0000313" key="20">
    <source>
        <dbReference type="Proteomes" id="UP000273443"/>
    </source>
</evidence>
<dbReference type="EMBL" id="CP011056">
    <property type="protein sequence ID" value="AKA75597.1"/>
    <property type="molecule type" value="Genomic_DNA"/>
</dbReference>
<dbReference type="Proteomes" id="UP000275843">
    <property type="component" value="Chromosome"/>
</dbReference>
<dbReference type="OMA" id="RAHEVKY"/>
<dbReference type="EMBL" id="CP033235">
    <property type="protein sequence ID" value="AZF67409.1"/>
    <property type="molecule type" value="Genomic_DNA"/>
</dbReference>
<reference evidence="12" key="2">
    <citation type="submission" date="2016-04" db="EMBL/GenBank/DDBJ databases">
        <authorList>
            <person name="Evans L.H."/>
            <person name="Alamgir A."/>
            <person name="Owens N."/>
            <person name="Weber N.D."/>
            <person name="Virtaneva K."/>
            <person name="Barbian K."/>
            <person name="Babar A."/>
            <person name="Rosenke K."/>
        </authorList>
    </citation>
    <scope>NUCLEOTIDE SEQUENCE</scope>
    <source>
        <strain evidence="12">P1</strain>
    </source>
</reference>
<protein>
    <submittedName>
        <fullName evidence="3">Sulfolobus mercury resistance protein, MerI</fullName>
    </submittedName>
</protein>
<dbReference type="PATRIC" id="fig|2287.6.peg.513"/>
<dbReference type="RefSeq" id="WP_009988614.1">
    <property type="nucleotide sequence ID" value="NZ_CP011055.2"/>
</dbReference>
<evidence type="ECO:0000313" key="5">
    <source>
        <dbReference type="EMBL" id="AZF70029.1"/>
    </source>
</evidence>
<dbReference type="Proteomes" id="UP000282269">
    <property type="component" value="Chromosome"/>
</dbReference>
<evidence type="ECO:0000313" key="9">
    <source>
        <dbReference type="EMBL" id="AZF80486.1"/>
    </source>
</evidence>
<sequence>MQEVKRLYEDEEVEEIALRITDEEIEVVDRRGVIKGKISSKQLAKKALEKKTLKFRITEAIDTKITKEDEKALPNLIELYFDPHLLIYGKKAEEVKGSGYICPICGIEIDEYGYCGCGTGSS</sequence>
<dbReference type="Proteomes" id="UP000033057">
    <property type="component" value="Chromosome"/>
</dbReference>
<evidence type="ECO:0000313" key="23">
    <source>
        <dbReference type="Proteomes" id="UP000282269"/>
    </source>
</evidence>
<dbReference type="GeneID" id="1452725"/>
<dbReference type="Proteomes" id="UP000267993">
    <property type="component" value="Chromosome"/>
</dbReference>
<evidence type="ECO:0000313" key="17">
    <source>
        <dbReference type="Proteomes" id="UP000267993"/>
    </source>
</evidence>
<reference evidence="3" key="5">
    <citation type="submission" date="2018-10" db="EMBL/GenBank/DDBJ databases">
        <authorList>
            <person name="McCarthy S."/>
            <person name="Gradnigo J."/>
            <person name="Johnson T."/>
            <person name="Payne S."/>
            <person name="Lipzen A."/>
            <person name="Schackwitz W."/>
            <person name="Martin J."/>
            <person name="Moriyama E."/>
            <person name="Blum P."/>
        </authorList>
    </citation>
    <scope>NUCLEOTIDE SEQUENCE</scope>
    <source>
        <strain evidence="1">SARC-B</strain>
        <strain evidence="2">SARC-C</strain>
        <strain evidence="3">SULA</strain>
    </source>
</reference>
<evidence type="ECO:0000313" key="2">
    <source>
        <dbReference type="EMBL" id="AKA75597.1"/>
    </source>
</evidence>
<evidence type="ECO:0000313" key="21">
    <source>
        <dbReference type="Proteomes" id="UP000275843"/>
    </source>
</evidence>
<reference evidence="11 24" key="6">
    <citation type="journal article" date="2020" name="Nat. Commun.">
        <title>The structures of two archaeal type IV pili illuminate evolutionary relationships.</title>
        <authorList>
            <person name="Wang F."/>
            <person name="Baquero D.P."/>
            <person name="Su Z."/>
            <person name="Beltran L.C."/>
            <person name="Prangishvili D."/>
            <person name="Krupovic M."/>
            <person name="Egelman E.H."/>
        </authorList>
    </citation>
    <scope>NUCLEOTIDE SEQUENCE [LARGE SCALE GENOMIC DNA]</scope>
    <source>
        <strain evidence="11 24">POZ149</strain>
    </source>
</reference>
<dbReference type="EMBL" id="CP033238">
    <property type="protein sequence ID" value="AZF75271.1"/>
    <property type="molecule type" value="Genomic_DNA"/>
</dbReference>
<accession>A0A0E3MHT8</accession>
<dbReference type="KEGG" id="ssoa:SULA_0494"/>
<evidence type="ECO:0000313" key="10">
    <source>
        <dbReference type="EMBL" id="AZF83092.1"/>
    </source>
</evidence>
<evidence type="ECO:0000313" key="24">
    <source>
        <dbReference type="Proteomes" id="UP000594632"/>
    </source>
</evidence>
<dbReference type="EMBL" id="CP011055">
    <property type="protein sequence ID" value="AKA72898.1"/>
    <property type="molecule type" value="Genomic_DNA"/>
</dbReference>
<dbReference type="Proteomes" id="UP000269431">
    <property type="component" value="Chromosome"/>
</dbReference>
<evidence type="ECO:0000313" key="6">
    <source>
        <dbReference type="EMBL" id="AZF72649.1"/>
    </source>
</evidence>
<dbReference type="EMBL" id="CP033240">
    <property type="protein sequence ID" value="AZF80486.1"/>
    <property type="molecule type" value="Genomic_DNA"/>
</dbReference>
<evidence type="ECO:0000313" key="8">
    <source>
        <dbReference type="EMBL" id="AZF77880.1"/>
    </source>
</evidence>
<evidence type="ECO:0000313" key="14">
    <source>
        <dbReference type="Proteomes" id="UP000033085"/>
    </source>
</evidence>
<dbReference type="Proteomes" id="UP000278715">
    <property type="component" value="Chromosome"/>
</dbReference>
<dbReference type="OrthoDB" id="37193at2157"/>
<evidence type="ECO:0000313" key="15">
    <source>
        <dbReference type="Proteomes" id="UP000033106"/>
    </source>
</evidence>
<dbReference type="KEGG" id="ssof:SULC_0494"/>
<evidence type="ECO:0000313" key="4">
    <source>
        <dbReference type="EMBL" id="AZF67409.1"/>
    </source>
</evidence>
<gene>
    <name evidence="11" type="ORF">HFC64_08780</name>
    <name evidence="12" type="ORF">SSOP1_2813</name>
    <name evidence="3" type="ORF">SULA_0494</name>
    <name evidence="1" type="ORF">SULB_0496</name>
    <name evidence="2" type="ORF">SULC_0494</name>
    <name evidence="4" type="ORF">SULG_02540</name>
    <name evidence="5" type="ORF">SULH_02540</name>
    <name evidence="6" type="ORF">SULI_02540</name>
    <name evidence="7" type="ORF">SULM_02540</name>
    <name evidence="8" type="ORF">SULN_02540</name>
    <name evidence="9" type="ORF">SULO_02550</name>
    <name evidence="10" type="ORF">SULZ_02515</name>
</gene>
<dbReference type="EMBL" id="CP033239">
    <property type="protein sequence ID" value="AZF77880.1"/>
    <property type="molecule type" value="Genomic_DNA"/>
</dbReference>
<dbReference type="Proteomes" id="UP000273194">
    <property type="component" value="Chromosome"/>
</dbReference>
<evidence type="ECO:0000313" key="22">
    <source>
        <dbReference type="Proteomes" id="UP000278715"/>
    </source>
</evidence>
<dbReference type="EMBL" id="CP033237">
    <property type="protein sequence ID" value="AZF72649.1"/>
    <property type="molecule type" value="Genomic_DNA"/>
</dbReference>
<evidence type="ECO:0000313" key="3">
    <source>
        <dbReference type="EMBL" id="AKA78290.1"/>
    </source>
</evidence>
<dbReference type="EMBL" id="CP011057">
    <property type="protein sequence ID" value="AKA78290.1"/>
    <property type="molecule type" value="Genomic_DNA"/>
</dbReference>
<dbReference type="AlphaFoldDB" id="A0A0E3MHT8"/>
<dbReference type="GeneID" id="44128418"/>
<reference evidence="13 14" key="1">
    <citation type="journal article" date="2015" name="Genome Announc.">
        <title>Complete Genome Sequence of Sulfolobus solfataricus Strain 98/2 and Evolved Derivatives.</title>
        <authorList>
            <person name="McCarthy S."/>
            <person name="Gradnigo J."/>
            <person name="Johnson T."/>
            <person name="Payne S."/>
            <person name="Lipzen A."/>
            <person name="Martin J."/>
            <person name="Schackwitz W."/>
            <person name="Moriyama E."/>
            <person name="Blum P."/>
        </authorList>
    </citation>
    <scope>NUCLEOTIDE SEQUENCE [LARGE SCALE GENOMIC DNA]</scope>
    <source>
        <strain evidence="13">98/2 SULC</strain>
        <strain evidence="1">SARC-B</strain>
        <strain evidence="2">SARC-C</strain>
        <strain evidence="3 15">SULA</strain>
        <strain evidence="14">SULB</strain>
    </source>
</reference>
<proteinExistence type="predicted"/>
<evidence type="ECO:0000313" key="18">
    <source>
        <dbReference type="Proteomes" id="UP000269431"/>
    </source>
</evidence>
<dbReference type="EMBL" id="CP050869">
    <property type="protein sequence ID" value="QPG49896.1"/>
    <property type="molecule type" value="Genomic_DNA"/>
</dbReference>
<organism evidence="3 15">
    <name type="scientific">Saccharolobus solfataricus</name>
    <name type="common">Sulfolobus solfataricus</name>
    <dbReference type="NCBI Taxonomy" id="2287"/>
    <lineage>
        <taxon>Archaea</taxon>
        <taxon>Thermoproteota</taxon>
        <taxon>Thermoprotei</taxon>
        <taxon>Sulfolobales</taxon>
        <taxon>Sulfolobaceae</taxon>
        <taxon>Saccharolobus</taxon>
    </lineage>
</organism>
<dbReference type="Proteomes" id="UP000033106">
    <property type="component" value="Chromosome"/>
</dbReference>
<evidence type="ECO:0000313" key="7">
    <source>
        <dbReference type="EMBL" id="AZF75271.1"/>
    </source>
</evidence>
<evidence type="ECO:0000313" key="11">
    <source>
        <dbReference type="EMBL" id="QPG49896.1"/>
    </source>
</evidence>
<reference evidence="16" key="3">
    <citation type="submission" date="2016-04" db="EMBL/GenBank/DDBJ databases">
        <authorList>
            <person name="Shah S.A."/>
            <person name="Garrett R.A."/>
        </authorList>
    </citation>
    <scope>NUCLEOTIDE SEQUENCE [LARGE SCALE GENOMIC DNA]</scope>
    <source>
        <strain evidence="16">ATCC 35091 / DSM 1616 / JCM 8930 / NBRC 15331 / P1</strain>
    </source>
</reference>
<dbReference type="EMBL" id="CP033236">
    <property type="protein sequence ID" value="AZF70029.1"/>
    <property type="molecule type" value="Genomic_DNA"/>
</dbReference>
<name>A0A0E3MHT8_SACSO</name>
<dbReference type="Proteomes" id="UP000076770">
    <property type="component" value="Chromosome i"/>
</dbReference>
<dbReference type="EMBL" id="LT549890">
    <property type="protein sequence ID" value="SAI86367.1"/>
    <property type="molecule type" value="Genomic_DNA"/>
</dbReference>
<dbReference type="Proteomes" id="UP000594632">
    <property type="component" value="Chromosome"/>
</dbReference>
<evidence type="ECO:0000313" key="12">
    <source>
        <dbReference type="EMBL" id="SAI86367.1"/>
    </source>
</evidence>